<dbReference type="PANTHER" id="PTHR38834">
    <property type="entry name" value="PERIPLASMIC SUBSTRATE BINDING PROTEIN FAMILY 3"/>
    <property type="match status" value="1"/>
</dbReference>
<keyword evidence="3" id="KW-1185">Reference proteome</keyword>
<dbReference type="Gene3D" id="3.40.190.10">
    <property type="entry name" value="Periplasmic binding protein-like II"/>
    <property type="match status" value="2"/>
</dbReference>
<accession>A0A2K4MKA1</accession>
<dbReference type="Pfam" id="PF00497">
    <property type="entry name" value="SBP_bac_3"/>
    <property type="match status" value="1"/>
</dbReference>
<dbReference type="SUPFAM" id="SSF53850">
    <property type="entry name" value="Periplasmic binding protein-like II"/>
    <property type="match status" value="1"/>
</dbReference>
<dbReference type="InterPro" id="IPR001638">
    <property type="entry name" value="Solute-binding_3/MltF_N"/>
</dbReference>
<sequence>MLEQCDRAGSHDGMDSGVTGWMKWCLLGMSLCLQIAAAEPAVRLLTEDDPPFNYPNEHGGVTGISTEMVTETFRRAGIPYSIEIMPWLRAYNLAQVDSKTCLYSTTRNDEREKLFQWVGPLLKNDWAVFAGPHSPASVQDMAALKSFSIGGYRGDAVAQYLQNRGYKIEYTSDDVLNLRKLMAGHIDFWASGIYHAHFLVERERLGPLRQVATFSSSYLYLACHPQTPPATLARLNAALDAMRHDGFIDALKKRYLASQ</sequence>
<dbReference type="EMBL" id="PPTF01000073">
    <property type="protein sequence ID" value="POA97501.1"/>
    <property type="molecule type" value="Genomic_DNA"/>
</dbReference>
<evidence type="ECO:0000313" key="3">
    <source>
        <dbReference type="Proteomes" id="UP000236416"/>
    </source>
</evidence>
<feature type="domain" description="Solute-binding protein family 3/N-terminal" evidence="1">
    <location>
        <begin position="41"/>
        <end position="259"/>
    </location>
</feature>
<protein>
    <submittedName>
        <fullName evidence="2">ABC transporter substrate-binding protein</fullName>
    </submittedName>
</protein>
<comment type="caution">
    <text evidence="2">The sequence shown here is derived from an EMBL/GenBank/DDBJ whole genome shotgun (WGS) entry which is preliminary data.</text>
</comment>
<dbReference type="AlphaFoldDB" id="A0A2K4MKA1"/>
<proteinExistence type="predicted"/>
<gene>
    <name evidence="2" type="ORF">C2134_16885</name>
</gene>
<dbReference type="SMART" id="SM00062">
    <property type="entry name" value="PBPb"/>
    <property type="match status" value="1"/>
</dbReference>
<reference evidence="2 3" key="1">
    <citation type="submission" date="2018-01" db="EMBL/GenBank/DDBJ databases">
        <title>Genomic Sequence of Chromobacterium MWU13-2610 from wild cranberry bogs within the Cape Cod National Seashore.</title>
        <authorList>
            <person name="O'Hara-Hanley K."/>
            <person name="Soby S."/>
            <person name="Harrison A."/>
        </authorList>
    </citation>
    <scope>NUCLEOTIDE SEQUENCE [LARGE SCALE GENOMIC DNA]</scope>
    <source>
        <strain evidence="2 3">MWU13-2610</strain>
    </source>
</reference>
<dbReference type="PANTHER" id="PTHR38834:SF3">
    <property type="entry name" value="SOLUTE-BINDING PROTEIN FAMILY 3_N-TERMINAL DOMAIN-CONTAINING PROTEIN"/>
    <property type="match status" value="1"/>
</dbReference>
<organism evidence="2 3">
    <name type="scientific">Chromobacterium sinusclupearum</name>
    <dbReference type="NCBI Taxonomy" id="2077146"/>
    <lineage>
        <taxon>Bacteria</taxon>
        <taxon>Pseudomonadati</taxon>
        <taxon>Pseudomonadota</taxon>
        <taxon>Betaproteobacteria</taxon>
        <taxon>Neisseriales</taxon>
        <taxon>Chromobacteriaceae</taxon>
        <taxon>Chromobacterium</taxon>
    </lineage>
</organism>
<evidence type="ECO:0000313" key="2">
    <source>
        <dbReference type="EMBL" id="POA97501.1"/>
    </source>
</evidence>
<evidence type="ECO:0000259" key="1">
    <source>
        <dbReference type="SMART" id="SM00062"/>
    </source>
</evidence>
<name>A0A2K4MKA1_9NEIS</name>
<dbReference type="Proteomes" id="UP000236416">
    <property type="component" value="Unassembled WGS sequence"/>
</dbReference>